<dbReference type="STRING" id="1754191.A0A1Y1UWN7"/>
<evidence type="ECO:0000256" key="6">
    <source>
        <dbReference type="ARBA" id="ARBA00048432"/>
    </source>
</evidence>
<dbReference type="GO" id="GO:0005524">
    <property type="term" value="F:ATP binding"/>
    <property type="evidence" value="ECO:0007669"/>
    <property type="project" value="UniProtKB-KW"/>
</dbReference>
<keyword evidence="2" id="KW-0547">Nucleotide-binding</keyword>
<dbReference type="Pfam" id="PF13086">
    <property type="entry name" value="AAA_11"/>
    <property type="match status" value="1"/>
</dbReference>
<dbReference type="InterPro" id="IPR047187">
    <property type="entry name" value="SF1_C_Upf1"/>
</dbReference>
<feature type="domain" description="Helicase ATP-binding" evidence="8">
    <location>
        <begin position="287"/>
        <end position="603"/>
    </location>
</feature>
<feature type="compositionally biased region" description="Polar residues" evidence="7">
    <location>
        <begin position="1041"/>
        <end position="1060"/>
    </location>
</feature>
<dbReference type="InterPro" id="IPR041679">
    <property type="entry name" value="DNA2/NAM7-like_C"/>
</dbReference>
<dbReference type="FunFam" id="3.40.50.300:FF:000326">
    <property type="entry name" value="P-loop containing nucleoside triphosphate hydrolase"/>
    <property type="match status" value="1"/>
</dbReference>
<dbReference type="GO" id="GO:0001147">
    <property type="term" value="F:transcription termination site sequence-specific DNA binding"/>
    <property type="evidence" value="ECO:0007669"/>
    <property type="project" value="TreeGrafter"/>
</dbReference>
<dbReference type="InterPro" id="IPR041677">
    <property type="entry name" value="DNA2/NAM7_AAA_11"/>
</dbReference>
<accession>A0A1Y1UWN7</accession>
<comment type="similarity">
    <text evidence="1">Belongs to the DNA2/NAM7 helicase family.</text>
</comment>
<evidence type="ECO:0000256" key="4">
    <source>
        <dbReference type="ARBA" id="ARBA00022806"/>
    </source>
</evidence>
<dbReference type="GO" id="GO:0006369">
    <property type="term" value="P:termination of RNA polymerase II transcription"/>
    <property type="evidence" value="ECO:0007669"/>
    <property type="project" value="TreeGrafter"/>
</dbReference>
<dbReference type="InterPro" id="IPR045055">
    <property type="entry name" value="DNA2/NAM7-like"/>
</dbReference>
<sequence length="1095" mass="125047">MNINLGDLINSQLNLNENNVPDEDIEFYDIDSDVEEDYKNDLYMYNKNRNSFLIASLEHFYEIVLSWNVHMRGSYPPNIRQEDLESIPDVFESALQYRKIFEKLLLVECWSQFITSLEELNLKNDSFPVYIDNVEIKDFNKDRRDASIQEHEILLTGSSKYCEGKFLVNDVLVLYQGDNMYSLEDSILVRVLETPTQSFFQSNKINATFNKEHEVSFKCSGFLPENSRFFNVNTSWRCIKLFTLITLRREFLVMELIIKSPLRKSIFNPTIEKNYSNRPDYIEKVIKDYELNKSQAEAVDLVMQKNNGFSLIQGPPGTGKTKTVLVLINEILKKLSYSESSPKILVCTPSNAACDEIARRLKMGIKASDQLVKLPILRYGISDISEDCKDLSLDVLATDNLIDELANEKMVLSYQNEELTDLAKNLVYFQRKMATIMEDLNKEYEIFIKTGKIDQDSVNFLSNELKLAESRKSAYLKDYIQCLRTIDNNLNLSKIIINSKHKVFEQVNVVLTTLSISTQSALIDYWDNYSTIIIDEAGQASELTTLIPLQHRIKHAILIGDPNQLPPTIISKVAQDYLYEQSLFKRIQNCRPDIVKMLNVQYRMHPMISQFPRQYFYENKLQDHELMLEKRTRPWHNDPNHRFPPFLFLDVKGQERLNRDRGISLVNEAEVGAIAQIIRSLCFSYPEIIFAYKLGIVTPYRGQVRKLRSHFIHLFGKTILKYIEINTVDSFQGQEKDIIFFSCVRSSSNTRSDQHNHGIGFLADIRRMNVAITRACSSLFVLGDTQTLLSNDSWSSLIQYAREVKCLHKYKWYQYQTDNKAIPVNIYPSQNEMINSLNGGNFNGVNNSNNAFNRTGSGSRPPYQNSNLMGSRSHSQSGFMGSRANSQNSFMNSRVNSQNSAYSQESFSTVDTEEGQEANINTNNNAKNTQNKYYEKYVKGIDKDLLLKDYLKEDSIASSSSSLPTSFKKNDFPSLGSKSKPKDDFPSLGSKSKPKDDFPSLGNGNTAKSTKTVPVSNSTSAWGKKSTSSSLPPSSPWGKSNSSIKSANSTEASLNTTNRTKSNEFKNLLNLVPKSSTTSSTTSTTFKKQGRSNYY</sequence>
<gene>
    <name evidence="9" type="ORF">BCR36DRAFT_363374</name>
</gene>
<comment type="catalytic activity">
    <reaction evidence="6">
        <text>ATP + H2O = ADP + phosphate + H(+)</text>
        <dbReference type="Rhea" id="RHEA:13065"/>
        <dbReference type="ChEBI" id="CHEBI:15377"/>
        <dbReference type="ChEBI" id="CHEBI:15378"/>
        <dbReference type="ChEBI" id="CHEBI:30616"/>
        <dbReference type="ChEBI" id="CHEBI:43474"/>
        <dbReference type="ChEBI" id="CHEBI:456216"/>
        <dbReference type="EC" id="3.6.4.12"/>
    </reaction>
    <physiologicalReaction direction="left-to-right" evidence="6">
        <dbReference type="Rhea" id="RHEA:13066"/>
    </physiologicalReaction>
</comment>
<keyword evidence="3 9" id="KW-0378">Hydrolase</keyword>
<dbReference type="PANTHER" id="PTHR10887">
    <property type="entry name" value="DNA2/NAM7 HELICASE FAMILY"/>
    <property type="match status" value="1"/>
</dbReference>
<proteinExistence type="inferred from homology"/>
<reference evidence="9 10" key="2">
    <citation type="submission" date="2016-08" db="EMBL/GenBank/DDBJ databases">
        <title>Pervasive Adenine N6-methylation of Active Genes in Fungi.</title>
        <authorList>
            <consortium name="DOE Joint Genome Institute"/>
            <person name="Mondo S.J."/>
            <person name="Dannebaum R.O."/>
            <person name="Kuo R.C."/>
            <person name="Labutti K."/>
            <person name="Haridas S."/>
            <person name="Kuo A."/>
            <person name="Salamov A."/>
            <person name="Ahrendt S.R."/>
            <person name="Lipzen A."/>
            <person name="Sullivan W."/>
            <person name="Andreopoulos W.B."/>
            <person name="Clum A."/>
            <person name="Lindquist E."/>
            <person name="Daum C."/>
            <person name="Ramamoorthy G.K."/>
            <person name="Gryganskyi A."/>
            <person name="Culley D."/>
            <person name="Magnuson J.K."/>
            <person name="James T.Y."/>
            <person name="O'Malley M.A."/>
            <person name="Stajich J.E."/>
            <person name="Spatafora J.W."/>
            <person name="Visel A."/>
            <person name="Grigoriev I.V."/>
        </authorList>
    </citation>
    <scope>NUCLEOTIDE SEQUENCE [LARGE SCALE GENOMIC DNA]</scope>
    <source>
        <strain evidence="10">finn</strain>
    </source>
</reference>
<evidence type="ECO:0000313" key="10">
    <source>
        <dbReference type="Proteomes" id="UP000193719"/>
    </source>
</evidence>
<dbReference type="CDD" id="cd18808">
    <property type="entry name" value="SF1_C_Upf1"/>
    <property type="match status" value="1"/>
</dbReference>
<evidence type="ECO:0000313" key="9">
    <source>
        <dbReference type="EMBL" id="ORX41915.1"/>
    </source>
</evidence>
<feature type="non-terminal residue" evidence="9">
    <location>
        <position position="1095"/>
    </location>
</feature>
<keyword evidence="10" id="KW-1185">Reference proteome</keyword>
<organism evidence="9 10">
    <name type="scientific">Piromyces finnis</name>
    <dbReference type="NCBI Taxonomy" id="1754191"/>
    <lineage>
        <taxon>Eukaryota</taxon>
        <taxon>Fungi</taxon>
        <taxon>Fungi incertae sedis</taxon>
        <taxon>Chytridiomycota</taxon>
        <taxon>Chytridiomycota incertae sedis</taxon>
        <taxon>Neocallimastigomycetes</taxon>
        <taxon>Neocallimastigales</taxon>
        <taxon>Neocallimastigaceae</taxon>
        <taxon>Piromyces</taxon>
    </lineage>
</organism>
<protein>
    <submittedName>
        <fullName evidence="9">p-loop containing nucleoside triphosphate hydrolase protein</fullName>
    </submittedName>
</protein>
<feature type="compositionally biased region" description="Polar residues" evidence="7">
    <location>
        <begin position="1002"/>
        <end position="1021"/>
    </location>
</feature>
<dbReference type="OrthoDB" id="6513042at2759"/>
<keyword evidence="4" id="KW-0347">Helicase</keyword>
<dbReference type="Pfam" id="PF13087">
    <property type="entry name" value="AAA_12"/>
    <property type="match status" value="1"/>
</dbReference>
<evidence type="ECO:0000259" key="8">
    <source>
        <dbReference type="SMART" id="SM00487"/>
    </source>
</evidence>
<dbReference type="PANTHER" id="PTHR10887:SF495">
    <property type="entry name" value="HELICASE SENATAXIN ISOFORM X1-RELATED"/>
    <property type="match status" value="1"/>
</dbReference>
<dbReference type="Proteomes" id="UP000193719">
    <property type="component" value="Unassembled WGS sequence"/>
</dbReference>
<feature type="compositionally biased region" description="Low complexity" evidence="7">
    <location>
        <begin position="1024"/>
        <end position="1040"/>
    </location>
</feature>
<dbReference type="EMBL" id="MCFH01000075">
    <property type="protein sequence ID" value="ORX41915.1"/>
    <property type="molecule type" value="Genomic_DNA"/>
</dbReference>
<dbReference type="SMART" id="SM00487">
    <property type="entry name" value="DEXDc"/>
    <property type="match status" value="1"/>
</dbReference>
<evidence type="ECO:0000256" key="3">
    <source>
        <dbReference type="ARBA" id="ARBA00022801"/>
    </source>
</evidence>
<comment type="caution">
    <text evidence="9">The sequence shown here is derived from an EMBL/GenBank/DDBJ whole genome shotgun (WGS) entry which is preliminary data.</text>
</comment>
<dbReference type="GO" id="GO:0005694">
    <property type="term" value="C:chromosome"/>
    <property type="evidence" value="ECO:0007669"/>
    <property type="project" value="UniProtKB-ARBA"/>
</dbReference>
<feature type="region of interest" description="Disordered" evidence="7">
    <location>
        <begin position="856"/>
        <end position="927"/>
    </location>
</feature>
<dbReference type="AlphaFoldDB" id="A0A1Y1UWN7"/>
<evidence type="ECO:0000256" key="7">
    <source>
        <dbReference type="SAM" id="MobiDB-lite"/>
    </source>
</evidence>
<dbReference type="GO" id="GO:0016604">
    <property type="term" value="C:nuclear body"/>
    <property type="evidence" value="ECO:0007669"/>
    <property type="project" value="TreeGrafter"/>
</dbReference>
<dbReference type="GO" id="GO:0016787">
    <property type="term" value="F:hydrolase activity"/>
    <property type="evidence" value="ECO:0007669"/>
    <property type="project" value="UniProtKB-KW"/>
</dbReference>
<reference evidence="9 10" key="1">
    <citation type="submission" date="2016-08" db="EMBL/GenBank/DDBJ databases">
        <title>Genomes of anaerobic fungi encode conserved fungal cellulosomes for biomass hydrolysis.</title>
        <authorList>
            <consortium name="DOE Joint Genome Institute"/>
            <person name="Haitjema C.H."/>
            <person name="Gilmore S.P."/>
            <person name="Henske J.K."/>
            <person name="Solomon K.V."/>
            <person name="De Groot R."/>
            <person name="Kuo A."/>
            <person name="Mondo S.J."/>
            <person name="Salamov A.A."/>
            <person name="Labutti K."/>
            <person name="Zhao Z."/>
            <person name="Chiniquy J."/>
            <person name="Barry K."/>
            <person name="Brewer H.M."/>
            <person name="Purvine S.O."/>
            <person name="Wright A.T."/>
            <person name="Boxma B."/>
            <person name="Van Alen T."/>
            <person name="Hackstein J.H."/>
            <person name="Baker S.E."/>
            <person name="Grigoriev I.V."/>
            <person name="O'Malley M.A."/>
        </authorList>
    </citation>
    <scope>NUCLEOTIDE SEQUENCE [LARGE SCALE GENOMIC DNA]</scope>
    <source>
        <strain evidence="10">finn</strain>
    </source>
</reference>
<evidence type="ECO:0000256" key="5">
    <source>
        <dbReference type="ARBA" id="ARBA00022840"/>
    </source>
</evidence>
<dbReference type="CDD" id="cd18042">
    <property type="entry name" value="DEXXQc_SETX"/>
    <property type="match status" value="1"/>
</dbReference>
<feature type="compositionally biased region" description="Low complexity" evidence="7">
    <location>
        <begin position="1075"/>
        <end position="1085"/>
    </location>
</feature>
<evidence type="ECO:0000256" key="2">
    <source>
        <dbReference type="ARBA" id="ARBA00022741"/>
    </source>
</evidence>
<feature type="region of interest" description="Disordered" evidence="7">
    <location>
        <begin position="958"/>
        <end position="1095"/>
    </location>
</feature>
<keyword evidence="5" id="KW-0067">ATP-binding</keyword>
<name>A0A1Y1UWN7_9FUNG</name>
<dbReference type="InterPro" id="IPR014001">
    <property type="entry name" value="Helicase_ATP-bd"/>
</dbReference>
<dbReference type="SUPFAM" id="SSF52540">
    <property type="entry name" value="P-loop containing nucleoside triphosphate hydrolases"/>
    <property type="match status" value="1"/>
</dbReference>
<dbReference type="InterPro" id="IPR027417">
    <property type="entry name" value="P-loop_NTPase"/>
</dbReference>
<dbReference type="Gene3D" id="3.40.50.300">
    <property type="entry name" value="P-loop containing nucleotide triphosphate hydrolases"/>
    <property type="match status" value="2"/>
</dbReference>
<evidence type="ECO:0000256" key="1">
    <source>
        <dbReference type="ARBA" id="ARBA00007913"/>
    </source>
</evidence>
<dbReference type="GO" id="GO:0003678">
    <property type="term" value="F:DNA helicase activity"/>
    <property type="evidence" value="ECO:0007669"/>
    <property type="project" value="UniProtKB-EC"/>
</dbReference>
<feature type="compositionally biased region" description="Polar residues" evidence="7">
    <location>
        <begin position="856"/>
        <end position="910"/>
    </location>
</feature>
<feature type="compositionally biased region" description="Low complexity" evidence="7">
    <location>
        <begin position="918"/>
        <end position="927"/>
    </location>
</feature>